<feature type="signal peptide" evidence="1">
    <location>
        <begin position="1"/>
        <end position="18"/>
    </location>
</feature>
<protein>
    <recommendedName>
        <fullName evidence="4">Secreted protein</fullName>
    </recommendedName>
</protein>
<evidence type="ECO:0008006" key="4">
    <source>
        <dbReference type="Google" id="ProtNLM"/>
    </source>
</evidence>
<evidence type="ECO:0000256" key="1">
    <source>
        <dbReference type="SAM" id="SignalP"/>
    </source>
</evidence>
<dbReference type="EMBL" id="MWPZ01000005">
    <property type="protein sequence ID" value="TIC97616.1"/>
    <property type="molecule type" value="Genomic_DNA"/>
</dbReference>
<gene>
    <name evidence="2" type="ORF">CH35J_007530</name>
</gene>
<sequence>MIRLFSALPFALAALCQQILIERVPEYSGLPGCAASPLAEIVGDMRSGCGDAGRGASHSCFCSASSTIFDAIISSAVASRCRREAEATSGAAQASAVFGEYCRGLSTLM</sequence>
<evidence type="ECO:0000313" key="2">
    <source>
        <dbReference type="EMBL" id="TIC97616.1"/>
    </source>
</evidence>
<comment type="caution">
    <text evidence="2">The sequence shown here is derived from an EMBL/GenBank/DDBJ whole genome shotgun (WGS) entry which is preliminary data.</text>
</comment>
<dbReference type="AlphaFoldDB" id="A0A4T0VYQ6"/>
<organism evidence="2 3">
    <name type="scientific">Colletotrichum higginsianum</name>
    <dbReference type="NCBI Taxonomy" id="80884"/>
    <lineage>
        <taxon>Eukaryota</taxon>
        <taxon>Fungi</taxon>
        <taxon>Dikarya</taxon>
        <taxon>Ascomycota</taxon>
        <taxon>Pezizomycotina</taxon>
        <taxon>Sordariomycetes</taxon>
        <taxon>Hypocreomycetidae</taxon>
        <taxon>Glomerellales</taxon>
        <taxon>Glomerellaceae</taxon>
        <taxon>Colletotrichum</taxon>
        <taxon>Colletotrichum destructivum species complex</taxon>
    </lineage>
</organism>
<dbReference type="OrthoDB" id="3794517at2759"/>
<name>A0A4T0VYQ6_9PEZI</name>
<accession>A0A4T0VYQ6</accession>
<evidence type="ECO:0000313" key="3">
    <source>
        <dbReference type="Proteomes" id="UP000305883"/>
    </source>
</evidence>
<dbReference type="Proteomes" id="UP000305883">
    <property type="component" value="Unassembled WGS sequence"/>
</dbReference>
<proteinExistence type="predicted"/>
<feature type="chain" id="PRO_5020574048" description="Secreted protein" evidence="1">
    <location>
        <begin position="19"/>
        <end position="109"/>
    </location>
</feature>
<keyword evidence="1" id="KW-0732">Signal</keyword>
<reference evidence="2 3" key="1">
    <citation type="journal article" date="2019" name="Genome Biol. Evol.">
        <title>Genomic Plasticity Mediated by Transposable Elements in the Plant Pathogenic Fungus Colletotrichum higginsianum.</title>
        <authorList>
            <person name="Tsushima A."/>
            <person name="Gan P."/>
            <person name="Kumakura N."/>
            <person name="Narusaka M."/>
            <person name="Takano Y."/>
            <person name="Narusaka Y."/>
            <person name="Shirasu K."/>
        </authorList>
    </citation>
    <scope>NUCLEOTIDE SEQUENCE [LARGE SCALE GENOMIC DNA]</scope>
    <source>
        <strain evidence="2 3">MAFF305635-RFP</strain>
    </source>
</reference>